<dbReference type="Pfam" id="PF01546">
    <property type="entry name" value="Peptidase_M20"/>
    <property type="match status" value="1"/>
</dbReference>
<reference evidence="1 2" key="1">
    <citation type="submission" date="2021-01" db="EMBL/GenBank/DDBJ databases">
        <title>Genomic Encyclopedia of Type Strains, Phase IV (KMG-IV): sequencing the most valuable type-strain genomes for metagenomic binning, comparative biology and taxonomic classification.</title>
        <authorList>
            <person name="Goeker M."/>
        </authorList>
    </citation>
    <scope>NUCLEOTIDE SEQUENCE [LARGE SCALE GENOMIC DNA]</scope>
    <source>
        <strain evidence="1 2">DSM 24834</strain>
    </source>
</reference>
<sequence>MSSVYNKKMQTKDQLIQLLCELVNVKSITGTSDEVTMANKIVQKLADLRYYQDYPEYLQLHTTGDGRYYVMALAKKENIKKTIVMVSHFDVVNVEDYGMWKEEAFQPEKLKALMKSRIEEYSEEVQQHLESEDWLFGRGTMDMKAGLALQMSLLEKAALGEFDGNLVLLAVPDEEVNSEGMRKAVPTLLRLAQQYNLEYELILNSEPMFTQYPGDTNQYLYTGTIGKVMPGYLAYGKESHVGEPLSGLNANLMTSLITSELELNTQFCEACGDQISPPPTNLIQKDIKLDYSVQIPHRAVTLFNLFLFEKPLESVVKELLAVGKRVANQIESVYQQRANSYARLHGQEKSERSVGVSVLSFEQLRNYAMQTFGVTKVQEMEQKIYAEADLQLYGDRDLTIKIVDEYAILCKDLSPMIVLFFAPPYYPAVGDHDHPLVKMLTENLKNYAEKQHDIPLKKIRYYNGISDLSYVNLKEDLTSLGFYTNNVPVWDITYSIPIYEMKQLNVPVLNVGPVGRDPHQQTERLHATYAFTTLKDMVEHLLDAAFDHSGREDN</sequence>
<evidence type="ECO:0000313" key="2">
    <source>
        <dbReference type="Proteomes" id="UP001646157"/>
    </source>
</evidence>
<dbReference type="EMBL" id="JAFBDZ010000005">
    <property type="protein sequence ID" value="MBM7587740.1"/>
    <property type="molecule type" value="Genomic_DNA"/>
</dbReference>
<protein>
    <submittedName>
        <fullName evidence="1">Arginine utilization protein RocB</fullName>
    </submittedName>
</protein>
<dbReference type="Gene3D" id="3.40.630.10">
    <property type="entry name" value="Zn peptidases"/>
    <property type="match status" value="1"/>
</dbReference>
<proteinExistence type="predicted"/>
<dbReference type="SUPFAM" id="SSF53187">
    <property type="entry name" value="Zn-dependent exopeptidases"/>
    <property type="match status" value="1"/>
</dbReference>
<organism evidence="1 2">
    <name type="scientific">Rossellomorea pakistanensis</name>
    <dbReference type="NCBI Taxonomy" id="992288"/>
    <lineage>
        <taxon>Bacteria</taxon>
        <taxon>Bacillati</taxon>
        <taxon>Bacillota</taxon>
        <taxon>Bacilli</taxon>
        <taxon>Bacillales</taxon>
        <taxon>Bacillaceae</taxon>
        <taxon>Rossellomorea</taxon>
    </lineage>
</organism>
<dbReference type="InterPro" id="IPR002933">
    <property type="entry name" value="Peptidase_M20"/>
</dbReference>
<dbReference type="PANTHER" id="PTHR43808">
    <property type="entry name" value="ACETYLORNITHINE DEACETYLASE"/>
    <property type="match status" value="1"/>
</dbReference>
<keyword evidence="2" id="KW-1185">Reference proteome</keyword>
<name>A0ABS2NIV6_9BACI</name>
<accession>A0ABS2NIV6</accession>
<dbReference type="InterPro" id="IPR012166">
    <property type="entry name" value="Uncharacterised_RocB"/>
</dbReference>
<dbReference type="Proteomes" id="UP001646157">
    <property type="component" value="Unassembled WGS sequence"/>
</dbReference>
<evidence type="ECO:0000313" key="1">
    <source>
        <dbReference type="EMBL" id="MBM7587740.1"/>
    </source>
</evidence>
<dbReference type="InterPro" id="IPR050072">
    <property type="entry name" value="Peptidase_M20A"/>
</dbReference>
<gene>
    <name evidence="1" type="ORF">JOC86_004314</name>
</gene>
<dbReference type="PANTHER" id="PTHR43808:SF27">
    <property type="entry name" value="PROTEIN ROCB"/>
    <property type="match status" value="1"/>
</dbReference>
<comment type="caution">
    <text evidence="1">The sequence shown here is derived from an EMBL/GenBank/DDBJ whole genome shotgun (WGS) entry which is preliminary data.</text>
</comment>
<dbReference type="PIRSF" id="PIRSF010386">
    <property type="entry name" value="RocB"/>
    <property type="match status" value="1"/>
</dbReference>